<evidence type="ECO:0000256" key="5">
    <source>
        <dbReference type="ARBA" id="ARBA00022833"/>
    </source>
</evidence>
<comment type="pathway">
    <text evidence="7">Amino-acid degradation; L-histidine degradation into L-glutamate; N-formimidoyl-L-glutamate from L-histidine: step 3/3.</text>
</comment>
<feature type="binding site" evidence="7">
    <location>
        <position position="94"/>
    </location>
    <ligand>
        <name>4-imidazolone-5-propanoate</name>
        <dbReference type="ChEBI" id="CHEBI:77893"/>
    </ligand>
</feature>
<evidence type="ECO:0000313" key="10">
    <source>
        <dbReference type="Proteomes" id="UP000032633"/>
    </source>
</evidence>
<feature type="domain" description="Amidohydrolase-related" evidence="8">
    <location>
        <begin position="76"/>
        <end position="416"/>
    </location>
</feature>
<dbReference type="UniPathway" id="UPA00379">
    <property type="reaction ID" value="UER00551"/>
</dbReference>
<keyword evidence="10" id="KW-1185">Reference proteome</keyword>
<evidence type="ECO:0000256" key="2">
    <source>
        <dbReference type="ARBA" id="ARBA00022723"/>
    </source>
</evidence>
<dbReference type="Proteomes" id="UP000032633">
    <property type="component" value="Chromosome"/>
</dbReference>
<feature type="binding site" evidence="7">
    <location>
        <position position="157"/>
    </location>
    <ligand>
        <name>N-formimidoyl-L-glutamate</name>
        <dbReference type="ChEBI" id="CHEBI:58928"/>
    </ligand>
</feature>
<feature type="binding site" evidence="7">
    <location>
        <position position="333"/>
    </location>
    <ligand>
        <name>N-formimidoyl-L-glutamate</name>
        <dbReference type="ChEBI" id="CHEBI:58928"/>
    </ligand>
</feature>
<name>A0A0D5NEJ7_9BACL</name>
<evidence type="ECO:0000256" key="4">
    <source>
        <dbReference type="ARBA" id="ARBA00022808"/>
    </source>
</evidence>
<dbReference type="FunFam" id="3.20.20.140:FF:000007">
    <property type="entry name" value="Imidazolonepropionase"/>
    <property type="match status" value="1"/>
</dbReference>
<comment type="subcellular location">
    <subcellularLocation>
        <location evidence="7">Cytoplasm</location>
    </subcellularLocation>
</comment>
<feature type="binding site" evidence="7">
    <location>
        <position position="87"/>
    </location>
    <ligand>
        <name>Fe(3+)</name>
        <dbReference type="ChEBI" id="CHEBI:29034"/>
    </ligand>
</feature>
<evidence type="ECO:0000256" key="3">
    <source>
        <dbReference type="ARBA" id="ARBA00022801"/>
    </source>
</evidence>
<feature type="binding site" evidence="7">
    <location>
        <position position="329"/>
    </location>
    <ligand>
        <name>Zn(2+)</name>
        <dbReference type="ChEBI" id="CHEBI:29105"/>
    </ligand>
</feature>
<dbReference type="GO" id="GO:0019557">
    <property type="term" value="P:L-histidine catabolic process to glutamate and formate"/>
    <property type="evidence" value="ECO:0007669"/>
    <property type="project" value="UniProtKB-UniPathway"/>
</dbReference>
<evidence type="ECO:0000256" key="7">
    <source>
        <dbReference type="HAMAP-Rule" id="MF_00372"/>
    </source>
</evidence>
<keyword evidence="5 7" id="KW-0862">Zinc</keyword>
<keyword evidence="4 7" id="KW-0369">Histidine metabolism</keyword>
<feature type="binding site" evidence="7">
    <location>
        <position position="87"/>
    </location>
    <ligand>
        <name>Zn(2+)</name>
        <dbReference type="ChEBI" id="CHEBI:29105"/>
    </ligand>
</feature>
<dbReference type="InterPro" id="IPR011059">
    <property type="entry name" value="Metal-dep_hydrolase_composite"/>
</dbReference>
<dbReference type="SUPFAM" id="SSF51338">
    <property type="entry name" value="Composite domain of metallo-dependent hydrolases"/>
    <property type="match status" value="1"/>
</dbReference>
<dbReference type="STRING" id="1126833.VN24_00585"/>
<evidence type="ECO:0000256" key="6">
    <source>
        <dbReference type="ARBA" id="ARBA00023004"/>
    </source>
</evidence>
<dbReference type="AlphaFoldDB" id="A0A0D5NEJ7"/>
<dbReference type="HAMAP" id="MF_00372">
    <property type="entry name" value="HutI"/>
    <property type="match status" value="1"/>
</dbReference>
<dbReference type="InterPro" id="IPR005920">
    <property type="entry name" value="HutI"/>
</dbReference>
<comment type="similarity">
    <text evidence="7">Belongs to the metallo-dependent hydrolases superfamily. HutI family.</text>
</comment>
<reference evidence="10" key="2">
    <citation type="submission" date="2015-03" db="EMBL/GenBank/DDBJ databases">
        <title>Genome sequence of Paenibacillus beijingensis strain DSM 24997T.</title>
        <authorList>
            <person name="Kwak Y."/>
            <person name="Shin J.-H."/>
        </authorList>
    </citation>
    <scope>NUCLEOTIDE SEQUENCE [LARGE SCALE GENOMIC DNA]</scope>
    <source>
        <strain evidence="10">DSM 24997</strain>
    </source>
</reference>
<keyword evidence="2 7" id="KW-0479">Metal-binding</keyword>
<accession>A0A0D5NEJ7</accession>
<dbReference type="EMBL" id="CP011058">
    <property type="protein sequence ID" value="AJY73397.1"/>
    <property type="molecule type" value="Genomic_DNA"/>
</dbReference>
<feature type="binding site" evidence="7">
    <location>
        <position position="190"/>
    </location>
    <ligand>
        <name>4-imidazolone-5-propanoate</name>
        <dbReference type="ChEBI" id="CHEBI:77893"/>
    </ligand>
</feature>
<dbReference type="PANTHER" id="PTHR42752:SF1">
    <property type="entry name" value="IMIDAZOLONEPROPIONASE-RELATED"/>
    <property type="match status" value="1"/>
</dbReference>
<sequence>MKTVIYVKSAEQVLTVKGASLAPKKGKEMSELGIIEHGSVIIEDDRISFVGPDLEATQYLDSLEGPVTTIDASGKVVTPGLVDPHTHLVFAGSREKEFEMRLQGVKYIDILKQGGGILSSTRSTREATLEELVEQSLVRLNRLLEHGVTTVEAKSGYGLTTEDELKQLEAARKLNDIHPVDIVSTFMGAHAVPAEYKEQPDQYVKLVIEEMIPRAATQGLAEFCDVFCEEGVFTVEQSERILEAGKKHGLKPKIHADEIVQLGGAELAAKVGAVSAEHLLQASDEGIRALAQSGTIAVLLPATAFFLMEKPARARKMIEEGVAIALSTDCNPGSSPTQSMPFVMNAACLTMKMTPAEVLTAATINAAHAIGRADQIGSIEVGKKADLVLFEASNYQKLQYNFAVNLVDTVIKNGKIAVQGGVVLGNQAASN</sequence>
<feature type="binding site" evidence="7">
    <location>
        <position position="329"/>
    </location>
    <ligand>
        <name>Fe(3+)</name>
        <dbReference type="ChEBI" id="CHEBI:29034"/>
    </ligand>
</feature>
<dbReference type="Pfam" id="PF01979">
    <property type="entry name" value="Amidohydro_1"/>
    <property type="match status" value="1"/>
</dbReference>
<dbReference type="GO" id="GO:0005737">
    <property type="term" value="C:cytoplasm"/>
    <property type="evidence" value="ECO:0007669"/>
    <property type="project" value="UniProtKB-SubCell"/>
</dbReference>
<dbReference type="Gene3D" id="3.20.20.140">
    <property type="entry name" value="Metal-dependent hydrolases"/>
    <property type="match status" value="1"/>
</dbReference>
<dbReference type="PANTHER" id="PTHR42752">
    <property type="entry name" value="IMIDAZOLONEPROPIONASE"/>
    <property type="match status" value="1"/>
</dbReference>
<comment type="cofactor">
    <cofactor evidence="7">
        <name>Zn(2+)</name>
        <dbReference type="ChEBI" id="CHEBI:29105"/>
    </cofactor>
    <cofactor evidence="7">
        <name>Fe(3+)</name>
        <dbReference type="ChEBI" id="CHEBI:29034"/>
    </cofactor>
    <text evidence="7">Binds 1 zinc or iron ion per subunit.</text>
</comment>
<feature type="binding site" evidence="7">
    <location>
        <position position="85"/>
    </location>
    <ligand>
        <name>Zn(2+)</name>
        <dbReference type="ChEBI" id="CHEBI:29105"/>
    </ligand>
</feature>
<reference evidence="9 10" key="1">
    <citation type="journal article" date="2015" name="J. Biotechnol.">
        <title>Complete genome sequence of Paenibacillus beijingensis 7188(T) (=DSM 24997(T)), a novel rhizobacterium from jujube garden soil.</title>
        <authorList>
            <person name="Kwak Y."/>
            <person name="Shin J.H."/>
        </authorList>
    </citation>
    <scope>NUCLEOTIDE SEQUENCE [LARGE SCALE GENOMIC DNA]</scope>
    <source>
        <strain evidence="9 10">DSM 24997</strain>
    </source>
</reference>
<keyword evidence="3 7" id="KW-0378">Hydrolase</keyword>
<protein>
    <recommendedName>
        <fullName evidence="1 7">Imidazolonepropionase</fullName>
        <ecNumber evidence="1 7">3.5.2.7</ecNumber>
    </recommendedName>
    <alternativeName>
        <fullName evidence="7">Imidazolone-5-propionate hydrolase</fullName>
    </alternativeName>
</protein>
<dbReference type="NCBIfam" id="TIGR01224">
    <property type="entry name" value="hutI"/>
    <property type="match status" value="1"/>
</dbReference>
<evidence type="ECO:0000256" key="1">
    <source>
        <dbReference type="ARBA" id="ARBA00012864"/>
    </source>
</evidence>
<feature type="binding site" evidence="7">
    <location>
        <position position="255"/>
    </location>
    <ligand>
        <name>Fe(3+)</name>
        <dbReference type="ChEBI" id="CHEBI:29034"/>
    </ligand>
</feature>
<dbReference type="HOGENOM" id="CLU_041647_0_1_9"/>
<dbReference type="RefSeq" id="WP_045668832.1">
    <property type="nucleotide sequence ID" value="NZ_CP011058.1"/>
</dbReference>
<gene>
    <name evidence="7" type="primary">hutI</name>
    <name evidence="9" type="ORF">VN24_00585</name>
</gene>
<dbReference type="OrthoDB" id="9776455at2"/>
<feature type="binding site" evidence="7">
    <location>
        <position position="334"/>
    </location>
    <ligand>
        <name>4-imidazolone-5-propanoate</name>
        <dbReference type="ChEBI" id="CHEBI:77893"/>
    </ligand>
</feature>
<feature type="binding site" evidence="7">
    <location>
        <position position="258"/>
    </location>
    <ligand>
        <name>4-imidazolone-5-propanoate</name>
        <dbReference type="ChEBI" id="CHEBI:77893"/>
    </ligand>
</feature>
<dbReference type="InterPro" id="IPR006680">
    <property type="entry name" value="Amidohydro-rel"/>
</dbReference>
<proteinExistence type="inferred from homology"/>
<comment type="catalytic activity">
    <reaction evidence="7">
        <text>4-imidazolone-5-propanoate + H2O = N-formimidoyl-L-glutamate</text>
        <dbReference type="Rhea" id="RHEA:23660"/>
        <dbReference type="ChEBI" id="CHEBI:15377"/>
        <dbReference type="ChEBI" id="CHEBI:58928"/>
        <dbReference type="ChEBI" id="CHEBI:77893"/>
        <dbReference type="EC" id="3.5.2.7"/>
    </reaction>
</comment>
<dbReference type="GO" id="GO:0050480">
    <property type="term" value="F:imidazolonepropionase activity"/>
    <property type="evidence" value="ECO:0007669"/>
    <property type="project" value="UniProtKB-UniRule"/>
</dbReference>
<feature type="binding site" evidence="7">
    <location>
        <position position="157"/>
    </location>
    <ligand>
        <name>4-imidazolone-5-propanoate</name>
        <dbReference type="ChEBI" id="CHEBI:77893"/>
    </ligand>
</feature>
<dbReference type="InterPro" id="IPR032466">
    <property type="entry name" value="Metal_Hydrolase"/>
</dbReference>
<evidence type="ECO:0000259" key="8">
    <source>
        <dbReference type="Pfam" id="PF01979"/>
    </source>
</evidence>
<feature type="binding site" evidence="7">
    <location>
        <position position="331"/>
    </location>
    <ligand>
        <name>N-formimidoyl-L-glutamate</name>
        <dbReference type="ChEBI" id="CHEBI:58928"/>
    </ligand>
</feature>
<dbReference type="GO" id="GO:0019556">
    <property type="term" value="P:L-histidine catabolic process to glutamate and formamide"/>
    <property type="evidence" value="ECO:0007669"/>
    <property type="project" value="UniProtKB-UniRule"/>
</dbReference>
<dbReference type="GO" id="GO:0005506">
    <property type="term" value="F:iron ion binding"/>
    <property type="evidence" value="ECO:0007669"/>
    <property type="project" value="UniProtKB-UniRule"/>
</dbReference>
<dbReference type="PATRIC" id="fig|1126833.4.peg.137"/>
<comment type="function">
    <text evidence="7">Catalyzes the hydrolytic cleavage of the carbon-nitrogen bond in imidazolone-5-propanoate to yield N-formimidoyl-L-glutamate. It is the third step in the universal histidine degradation pathway.</text>
</comment>
<dbReference type="SUPFAM" id="SSF51556">
    <property type="entry name" value="Metallo-dependent hydrolases"/>
    <property type="match status" value="1"/>
</dbReference>
<dbReference type="GO" id="GO:0008270">
    <property type="term" value="F:zinc ion binding"/>
    <property type="evidence" value="ECO:0007669"/>
    <property type="project" value="UniProtKB-UniRule"/>
</dbReference>
<feature type="binding site" evidence="7">
    <location>
        <position position="85"/>
    </location>
    <ligand>
        <name>Fe(3+)</name>
        <dbReference type="ChEBI" id="CHEBI:29034"/>
    </ligand>
</feature>
<dbReference type="CDD" id="cd01296">
    <property type="entry name" value="Imidazolone-5PH"/>
    <property type="match status" value="1"/>
</dbReference>
<evidence type="ECO:0000313" key="9">
    <source>
        <dbReference type="EMBL" id="AJY73397.1"/>
    </source>
</evidence>
<keyword evidence="6 7" id="KW-0408">Iron</keyword>
<dbReference type="EC" id="3.5.2.7" evidence="1 7"/>
<dbReference type="KEGG" id="pbj:VN24_00585"/>
<keyword evidence="7" id="KW-0963">Cytoplasm</keyword>
<feature type="binding site" evidence="7">
    <location>
        <position position="255"/>
    </location>
    <ligand>
        <name>Zn(2+)</name>
        <dbReference type="ChEBI" id="CHEBI:29105"/>
    </ligand>
</feature>
<dbReference type="Gene3D" id="2.30.40.10">
    <property type="entry name" value="Urease, subunit C, domain 1"/>
    <property type="match status" value="1"/>
</dbReference>
<organism evidence="9 10">
    <name type="scientific">Paenibacillus beijingensis</name>
    <dbReference type="NCBI Taxonomy" id="1126833"/>
    <lineage>
        <taxon>Bacteria</taxon>
        <taxon>Bacillati</taxon>
        <taxon>Bacillota</taxon>
        <taxon>Bacilli</taxon>
        <taxon>Bacillales</taxon>
        <taxon>Paenibacillaceae</taxon>
        <taxon>Paenibacillus</taxon>
    </lineage>
</organism>